<dbReference type="PANTHER" id="PTHR36896:SF2">
    <property type="entry name" value="OS01G0729500 PROTEIN"/>
    <property type="match status" value="1"/>
</dbReference>
<organism evidence="2 3">
    <name type="scientific">Asparagus officinalis</name>
    <name type="common">Garden asparagus</name>
    <dbReference type="NCBI Taxonomy" id="4686"/>
    <lineage>
        <taxon>Eukaryota</taxon>
        <taxon>Viridiplantae</taxon>
        <taxon>Streptophyta</taxon>
        <taxon>Embryophyta</taxon>
        <taxon>Tracheophyta</taxon>
        <taxon>Spermatophyta</taxon>
        <taxon>Magnoliopsida</taxon>
        <taxon>Liliopsida</taxon>
        <taxon>Asparagales</taxon>
        <taxon>Asparagaceae</taxon>
        <taxon>Asparagoideae</taxon>
        <taxon>Asparagus</taxon>
    </lineage>
</organism>
<dbReference type="AlphaFoldDB" id="A0A5P1EUX6"/>
<gene>
    <name evidence="2" type="ORF">A4U43_C05F12770</name>
</gene>
<keyword evidence="1" id="KW-0812">Transmembrane</keyword>
<reference evidence="3" key="1">
    <citation type="journal article" date="2017" name="Nat. Commun.">
        <title>The asparagus genome sheds light on the origin and evolution of a young Y chromosome.</title>
        <authorList>
            <person name="Harkess A."/>
            <person name="Zhou J."/>
            <person name="Xu C."/>
            <person name="Bowers J.E."/>
            <person name="Van der Hulst R."/>
            <person name="Ayyampalayam S."/>
            <person name="Mercati F."/>
            <person name="Riccardi P."/>
            <person name="McKain M.R."/>
            <person name="Kakrana A."/>
            <person name="Tang H."/>
            <person name="Ray J."/>
            <person name="Groenendijk J."/>
            <person name="Arikit S."/>
            <person name="Mathioni S.M."/>
            <person name="Nakano M."/>
            <person name="Shan H."/>
            <person name="Telgmann-Rauber A."/>
            <person name="Kanno A."/>
            <person name="Yue Z."/>
            <person name="Chen H."/>
            <person name="Li W."/>
            <person name="Chen Y."/>
            <person name="Xu X."/>
            <person name="Zhang Y."/>
            <person name="Luo S."/>
            <person name="Chen H."/>
            <person name="Gao J."/>
            <person name="Mao Z."/>
            <person name="Pires J.C."/>
            <person name="Luo M."/>
            <person name="Kudrna D."/>
            <person name="Wing R.A."/>
            <person name="Meyers B.C."/>
            <person name="Yi K."/>
            <person name="Kong H."/>
            <person name="Lavrijsen P."/>
            <person name="Sunseri F."/>
            <person name="Falavigna A."/>
            <person name="Ye Y."/>
            <person name="Leebens-Mack J.H."/>
            <person name="Chen G."/>
        </authorList>
    </citation>
    <scope>NUCLEOTIDE SEQUENCE [LARGE SCALE GENOMIC DNA]</scope>
    <source>
        <strain evidence="3">cv. DH0086</strain>
    </source>
</reference>
<feature type="transmembrane region" description="Helical" evidence="1">
    <location>
        <begin position="64"/>
        <end position="87"/>
    </location>
</feature>
<evidence type="ECO:0000313" key="3">
    <source>
        <dbReference type="Proteomes" id="UP000243459"/>
    </source>
</evidence>
<proteinExistence type="predicted"/>
<keyword evidence="1" id="KW-1133">Transmembrane helix</keyword>
<dbReference type="Proteomes" id="UP000243459">
    <property type="component" value="Chromosome 5"/>
</dbReference>
<keyword evidence="1" id="KW-0472">Membrane</keyword>
<keyword evidence="3" id="KW-1185">Reference proteome</keyword>
<dbReference type="Gramene" id="ONK68519">
    <property type="protein sequence ID" value="ONK68519"/>
    <property type="gene ID" value="A4U43_C05F12770"/>
</dbReference>
<accession>A0A5P1EUX6</accession>
<sequence length="157" mass="17737">MERCAEQSRGRDLTRGRWPRVCGVRVRAALRRGGWRGWRSLRTEKRSQCGAGRGRRRGARGGMVPSYLLILSLLLLSTIPSSLSYILSSKRPITTIAKGDGDGTPDWREIGLRSECMAKSRWCRWCRSKTLDNMCFGSVEAWSLPHQVFSYNPSSTS</sequence>
<protein>
    <submittedName>
        <fullName evidence="2">Uncharacterized protein</fullName>
    </submittedName>
</protein>
<evidence type="ECO:0000313" key="2">
    <source>
        <dbReference type="EMBL" id="ONK68519.1"/>
    </source>
</evidence>
<dbReference type="PANTHER" id="PTHR36896">
    <property type="entry name" value="OS01G0729500 PROTEIN"/>
    <property type="match status" value="1"/>
</dbReference>
<name>A0A5P1EUX6_ASPOF</name>
<evidence type="ECO:0000256" key="1">
    <source>
        <dbReference type="SAM" id="Phobius"/>
    </source>
</evidence>
<dbReference type="EMBL" id="CM007385">
    <property type="protein sequence ID" value="ONK68519.1"/>
    <property type="molecule type" value="Genomic_DNA"/>
</dbReference>